<accession>A0A0A2SPI1</accession>
<evidence type="ECO:0008006" key="4">
    <source>
        <dbReference type="Google" id="ProtNLM"/>
    </source>
</evidence>
<gene>
    <name evidence="2" type="ORF">EP47_10575</name>
</gene>
<name>A0A0A2SPI1_9GAMM</name>
<keyword evidence="3" id="KW-1185">Reference proteome</keyword>
<dbReference type="EMBL" id="JNCF01000048">
    <property type="protein sequence ID" value="KGP62662.1"/>
    <property type="molecule type" value="Genomic_DNA"/>
</dbReference>
<dbReference type="AlphaFoldDB" id="A0A0A2SPI1"/>
<feature type="transmembrane region" description="Helical" evidence="1">
    <location>
        <begin position="70"/>
        <end position="87"/>
    </location>
</feature>
<dbReference type="RefSeq" id="WP_035890718.1">
    <property type="nucleotide sequence ID" value="NZ_JNCF01000048.1"/>
</dbReference>
<evidence type="ECO:0000256" key="1">
    <source>
        <dbReference type="SAM" id="Phobius"/>
    </source>
</evidence>
<proteinExistence type="predicted"/>
<evidence type="ECO:0000313" key="3">
    <source>
        <dbReference type="Proteomes" id="UP000054422"/>
    </source>
</evidence>
<evidence type="ECO:0000313" key="2">
    <source>
        <dbReference type="EMBL" id="KGP62662.1"/>
    </source>
</evidence>
<organism evidence="2 3">
    <name type="scientific">Legionella norrlandica</name>
    <dbReference type="NCBI Taxonomy" id="1498499"/>
    <lineage>
        <taxon>Bacteria</taxon>
        <taxon>Pseudomonadati</taxon>
        <taxon>Pseudomonadota</taxon>
        <taxon>Gammaproteobacteria</taxon>
        <taxon>Legionellales</taxon>
        <taxon>Legionellaceae</taxon>
        <taxon>Legionella</taxon>
    </lineage>
</organism>
<dbReference type="STRING" id="1498499.EP47_10575"/>
<dbReference type="Proteomes" id="UP000054422">
    <property type="component" value="Unassembled WGS sequence"/>
</dbReference>
<sequence length="89" mass="9696">MDTSHKSQTRIKSANNDKSDVGKAAADLLNDGKKLGNALYEQGVDRVHEVEDNLKDYSDKILKKVQQNPLTSVLIAGGIGFLLSSLLKK</sequence>
<keyword evidence="1" id="KW-0472">Membrane</keyword>
<keyword evidence="1" id="KW-1133">Transmembrane helix</keyword>
<protein>
    <recommendedName>
        <fullName evidence="4">DUF883 domain-containing protein</fullName>
    </recommendedName>
</protein>
<comment type="caution">
    <text evidence="2">The sequence shown here is derived from an EMBL/GenBank/DDBJ whole genome shotgun (WGS) entry which is preliminary data.</text>
</comment>
<reference evidence="2 3" key="1">
    <citation type="submission" date="2014-05" db="EMBL/GenBank/DDBJ databases">
        <authorList>
            <person name="Rizzardi K."/>
            <person name="Winiecka-Krusnell J."/>
            <person name="Ramliden M."/>
            <person name="Alm E."/>
            <person name="Andersson S."/>
            <person name="Byfors S."/>
        </authorList>
    </citation>
    <scope>NUCLEOTIDE SEQUENCE [LARGE SCALE GENOMIC DNA]</scope>
    <source>
        <strain evidence="2 3">LEGN</strain>
    </source>
</reference>
<keyword evidence="1" id="KW-0812">Transmembrane</keyword>